<evidence type="ECO:0000256" key="1">
    <source>
        <dbReference type="SAM" id="SignalP"/>
    </source>
</evidence>
<feature type="signal peptide" evidence="1">
    <location>
        <begin position="1"/>
        <end position="24"/>
    </location>
</feature>
<dbReference type="Gene3D" id="1.50.10.10">
    <property type="match status" value="1"/>
</dbReference>
<reference evidence="3" key="1">
    <citation type="submission" date="2016-10" db="EMBL/GenBank/DDBJ databases">
        <authorList>
            <person name="Varghese N."/>
            <person name="Submissions S."/>
        </authorList>
    </citation>
    <scope>NUCLEOTIDE SEQUENCE [LARGE SCALE GENOMIC DNA]</scope>
    <source>
        <strain evidence="3">CGMCC 1.11014</strain>
    </source>
</reference>
<dbReference type="SUPFAM" id="SSF48208">
    <property type="entry name" value="Six-hairpin glycosidases"/>
    <property type="match status" value="1"/>
</dbReference>
<keyword evidence="3" id="KW-1185">Reference proteome</keyword>
<dbReference type="RefSeq" id="WP_093558637.1">
    <property type="nucleotide sequence ID" value="NZ_FPBO01000033.1"/>
</dbReference>
<dbReference type="AlphaFoldDB" id="A0A1I7LMN2"/>
<proteinExistence type="predicted"/>
<sequence>MTPPCLAVLLVSPVLFTQAAAVHAATPDSQAGRIDREALVARHQPRLRAIDTMAPLSVGNGRFAFTADVTGLQTLPDHYRATGTPLETQARWSWHENANPKGYKLADANRDYTAHGRTLGYPTNQNTPAGQWLRENPHTQPLPRIGFVMAGEGARELTAADVASVDQRLDMWRGQLHSGVALLGQPVTVRGAVSPDSDTLALRIQTPLFSGGRLAVRIALPLGYDLAVKHNPPLDWSRPEAHRTTVLEQTGRKLAVEHSRDASRYAMTVAASAPMTIRRSGPHAFDVSPAAGDTLELTVSFAPRGLVPTWAGAAPSSAQPTASAAHAQPVAPAAAAPAPAASAPAADAAAVFDRSAAHWRSYWRSGAAVDFSGSADRRAHELERRVVLSQYLAAIQLGDELPAQESGLTTSTWYGKHHTEMVWWHTAHFALWGRPAYTARTLSWYQRALPSARAVAAERGLKGARWMKMTGPEGRESPGGNPLIAWNQPHAIHLAELMYRADPTPATLARYGELVSETAQAMASMLHWDADGQRYVLGPPLWIAQEIYDQSTSMNPAYELSYWAWGLEKAQQWRERAGLPRDADWERKRTRLSALPQKDGKYVAVESHPDTWDNVNSRHDHPSFLMALGQLPGDGVDRDTMRRTLDAVLLHWDWQTKIWGWDYPMIAMTAARLGATEQAVAVLLKSDGPNNGYTRAGHNPNKGLPVYLPGNGALLAAVAMMAGGWEGAPARPAPGFPADGRWTVRAEGFQRLP</sequence>
<dbReference type="InterPro" id="IPR012341">
    <property type="entry name" value="6hp_glycosidase-like_sf"/>
</dbReference>
<evidence type="ECO:0000313" key="3">
    <source>
        <dbReference type="Proteomes" id="UP000199391"/>
    </source>
</evidence>
<organism evidence="2 3">
    <name type="scientific">Pseudoduganella namucuonensis</name>
    <dbReference type="NCBI Taxonomy" id="1035707"/>
    <lineage>
        <taxon>Bacteria</taxon>
        <taxon>Pseudomonadati</taxon>
        <taxon>Pseudomonadota</taxon>
        <taxon>Betaproteobacteria</taxon>
        <taxon>Burkholderiales</taxon>
        <taxon>Oxalobacteraceae</taxon>
        <taxon>Telluria group</taxon>
        <taxon>Pseudoduganella</taxon>
    </lineage>
</organism>
<dbReference type="InterPro" id="IPR008928">
    <property type="entry name" value="6-hairpin_glycosidase_sf"/>
</dbReference>
<dbReference type="OrthoDB" id="127395at2"/>
<evidence type="ECO:0008006" key="4">
    <source>
        <dbReference type="Google" id="ProtNLM"/>
    </source>
</evidence>
<dbReference type="Proteomes" id="UP000199391">
    <property type="component" value="Unassembled WGS sequence"/>
</dbReference>
<dbReference type="EMBL" id="FPBO01000033">
    <property type="protein sequence ID" value="SFV10996.1"/>
    <property type="molecule type" value="Genomic_DNA"/>
</dbReference>
<protein>
    <recommendedName>
        <fullName evidence="4">Glycoside hydrolase family 65</fullName>
    </recommendedName>
</protein>
<feature type="chain" id="PRO_5011544861" description="Glycoside hydrolase family 65" evidence="1">
    <location>
        <begin position="25"/>
        <end position="753"/>
    </location>
</feature>
<name>A0A1I7LMN2_9BURK</name>
<evidence type="ECO:0000313" key="2">
    <source>
        <dbReference type="EMBL" id="SFV10996.1"/>
    </source>
</evidence>
<keyword evidence="1" id="KW-0732">Signal</keyword>
<dbReference type="GO" id="GO:0005975">
    <property type="term" value="P:carbohydrate metabolic process"/>
    <property type="evidence" value="ECO:0007669"/>
    <property type="project" value="InterPro"/>
</dbReference>
<accession>A0A1I7LMN2</accession>
<gene>
    <name evidence="2" type="ORF">SAMN05216552_10334</name>
</gene>
<dbReference type="STRING" id="1035707.SAMN05216552_10334"/>